<dbReference type="AlphaFoldDB" id="A0AAY5JZ24"/>
<gene>
    <name evidence="11" type="primary">CPNE3</name>
</gene>
<reference evidence="11" key="3">
    <citation type="submission" date="2025-09" db="UniProtKB">
        <authorList>
            <consortium name="Ensembl"/>
        </authorList>
    </citation>
    <scope>IDENTIFICATION</scope>
</reference>
<dbReference type="GO" id="GO:0022829">
    <property type="term" value="F:wide pore channel activity"/>
    <property type="evidence" value="ECO:0007669"/>
    <property type="project" value="TreeGrafter"/>
</dbReference>
<evidence type="ECO:0000259" key="9">
    <source>
        <dbReference type="PROSITE" id="PS50004"/>
    </source>
</evidence>
<feature type="signal peptide" evidence="8">
    <location>
        <begin position="1"/>
        <end position="32"/>
    </location>
</feature>
<dbReference type="InterPro" id="IPR035892">
    <property type="entry name" value="C2_domain_sf"/>
</dbReference>
<dbReference type="InterPro" id="IPR020864">
    <property type="entry name" value="MACPF"/>
</dbReference>
<feature type="domain" description="MACPF" evidence="10">
    <location>
        <begin position="36"/>
        <end position="390"/>
    </location>
</feature>
<evidence type="ECO:0000256" key="5">
    <source>
        <dbReference type="ARBA" id="ARBA00022852"/>
    </source>
</evidence>
<keyword evidence="12" id="KW-1185">Reference proteome</keyword>
<dbReference type="PANTHER" id="PTHR46096">
    <property type="entry name" value="PERFORIN-1"/>
    <property type="match status" value="1"/>
</dbReference>
<keyword evidence="8" id="KW-0732">Signal</keyword>
<evidence type="ECO:0000256" key="6">
    <source>
        <dbReference type="ARBA" id="ARBA00023136"/>
    </source>
</evidence>
<dbReference type="GO" id="GO:0005576">
    <property type="term" value="C:extracellular region"/>
    <property type="evidence" value="ECO:0007669"/>
    <property type="project" value="UniProtKB-SubCell"/>
</dbReference>
<dbReference type="InterPro" id="IPR020863">
    <property type="entry name" value="MACPF_CS"/>
</dbReference>
<evidence type="ECO:0008006" key="13">
    <source>
        <dbReference type="Google" id="ProtNLM"/>
    </source>
</evidence>
<evidence type="ECO:0000256" key="1">
    <source>
        <dbReference type="ARBA" id="ARBA00004370"/>
    </source>
</evidence>
<evidence type="ECO:0000313" key="12">
    <source>
        <dbReference type="Proteomes" id="UP000265140"/>
    </source>
</evidence>
<dbReference type="InterPro" id="IPR000008">
    <property type="entry name" value="C2_dom"/>
</dbReference>
<comment type="subcellular location">
    <subcellularLocation>
        <location evidence="1">Membrane</location>
    </subcellularLocation>
    <subcellularLocation>
        <location evidence="2">Secreted</location>
    </subcellularLocation>
</comment>
<evidence type="ECO:0000256" key="4">
    <source>
        <dbReference type="ARBA" id="ARBA00022525"/>
    </source>
</evidence>
<dbReference type="GO" id="GO:0016020">
    <property type="term" value="C:membrane"/>
    <property type="evidence" value="ECO:0007669"/>
    <property type="project" value="UniProtKB-SubCell"/>
</dbReference>
<dbReference type="Proteomes" id="UP000265140">
    <property type="component" value="Chromosome 9"/>
</dbReference>
<dbReference type="Pfam" id="PF00168">
    <property type="entry name" value="C2"/>
    <property type="match status" value="1"/>
</dbReference>
<evidence type="ECO:0000256" key="7">
    <source>
        <dbReference type="ARBA" id="ARBA00023157"/>
    </source>
</evidence>
<organism evidence="11 12">
    <name type="scientific">Esox lucius</name>
    <name type="common">Northern pike</name>
    <dbReference type="NCBI Taxonomy" id="8010"/>
    <lineage>
        <taxon>Eukaryota</taxon>
        <taxon>Metazoa</taxon>
        <taxon>Chordata</taxon>
        <taxon>Craniata</taxon>
        <taxon>Vertebrata</taxon>
        <taxon>Euteleostomi</taxon>
        <taxon>Actinopterygii</taxon>
        <taxon>Neopterygii</taxon>
        <taxon>Teleostei</taxon>
        <taxon>Protacanthopterygii</taxon>
        <taxon>Esociformes</taxon>
        <taxon>Esocidae</taxon>
        <taxon>Esox</taxon>
    </lineage>
</organism>
<dbReference type="SMART" id="SM00239">
    <property type="entry name" value="C2"/>
    <property type="match status" value="1"/>
</dbReference>
<keyword evidence="7" id="KW-1015">Disulfide bond</keyword>
<dbReference type="GO" id="GO:0001913">
    <property type="term" value="P:T cell mediated cytotoxicity"/>
    <property type="evidence" value="ECO:0007669"/>
    <property type="project" value="TreeGrafter"/>
</dbReference>
<evidence type="ECO:0000259" key="10">
    <source>
        <dbReference type="PROSITE" id="PS51412"/>
    </source>
</evidence>
<dbReference type="SUPFAM" id="SSF49562">
    <property type="entry name" value="C2 domain (Calcium/lipid-binding domain, CaLB)"/>
    <property type="match status" value="1"/>
</dbReference>
<evidence type="ECO:0000256" key="2">
    <source>
        <dbReference type="ARBA" id="ARBA00004613"/>
    </source>
</evidence>
<name>A0AAY5JZ24_ESOLU</name>
<protein>
    <recommendedName>
        <fullName evidence="13">Perforin-1-like</fullName>
    </recommendedName>
</protein>
<dbReference type="GeneTree" id="ENSGT00530000063725"/>
<reference evidence="11" key="2">
    <citation type="submission" date="2025-08" db="UniProtKB">
        <authorList>
            <consortium name="Ensembl"/>
        </authorList>
    </citation>
    <scope>IDENTIFICATION</scope>
</reference>
<dbReference type="Gene3D" id="2.60.40.150">
    <property type="entry name" value="C2 domain"/>
    <property type="match status" value="1"/>
</dbReference>
<dbReference type="GO" id="GO:0051607">
    <property type="term" value="P:defense response to virus"/>
    <property type="evidence" value="ECO:0007669"/>
    <property type="project" value="TreeGrafter"/>
</dbReference>
<comment type="similarity">
    <text evidence="3">Belongs to the complement C6/C7/C8/C9 family.</text>
</comment>
<keyword evidence="4" id="KW-0964">Secreted</keyword>
<keyword evidence="6" id="KW-0472">Membrane</keyword>
<keyword evidence="5" id="KW-0204">Cytolysis</keyword>
<dbReference type="PANTHER" id="PTHR46096:SF1">
    <property type="entry name" value="PERFORIN 1.5"/>
    <property type="match status" value="1"/>
</dbReference>
<dbReference type="Pfam" id="PF01823">
    <property type="entry name" value="MACPF"/>
    <property type="match status" value="1"/>
</dbReference>
<dbReference type="InterPro" id="IPR052784">
    <property type="entry name" value="Perforin-1_pore-forming"/>
</dbReference>
<reference evidence="11 12" key="1">
    <citation type="submission" date="2020-02" db="EMBL/GenBank/DDBJ databases">
        <title>Esox lucius (northern pike) genome, fEsoLuc1, primary haplotype.</title>
        <authorList>
            <person name="Myers G."/>
            <person name="Karagic N."/>
            <person name="Meyer A."/>
            <person name="Pippel M."/>
            <person name="Reichard M."/>
            <person name="Winkler S."/>
            <person name="Tracey A."/>
            <person name="Sims Y."/>
            <person name="Howe K."/>
            <person name="Rhie A."/>
            <person name="Formenti G."/>
            <person name="Durbin R."/>
            <person name="Fedrigo O."/>
            <person name="Jarvis E.D."/>
        </authorList>
    </citation>
    <scope>NUCLEOTIDE SEQUENCE [LARGE SCALE GENOMIC DNA]</scope>
</reference>
<feature type="domain" description="C2" evidence="9">
    <location>
        <begin position="393"/>
        <end position="509"/>
    </location>
</feature>
<accession>A0AAY5JZ24</accession>
<feature type="chain" id="PRO_5044273613" description="Perforin-1-like" evidence="8">
    <location>
        <begin position="33"/>
        <end position="581"/>
    </location>
</feature>
<dbReference type="SMART" id="SM00457">
    <property type="entry name" value="MACPF"/>
    <property type="match status" value="1"/>
</dbReference>
<evidence type="ECO:0000256" key="3">
    <source>
        <dbReference type="ARBA" id="ARBA00009214"/>
    </source>
</evidence>
<dbReference type="PROSITE" id="PS50004">
    <property type="entry name" value="C2"/>
    <property type="match status" value="1"/>
</dbReference>
<sequence length="581" mass="64303">MIEETSVMPSLVPPILSLPFLLFLSLFDSTLTCSIDKSRCDSAPFVPGHNLAGEGFDVVTLKRKGAYLIDTKTFLNPDKTCTLCSNPQQGKELQKLSLSVVDWRANSDCTMDVTSTSQNSVSELAVATTNTVSENWKAGLDYKMKGSASAPVGPVILTVEKDVSSGIEMGGSQSDITNFARTKAKQGSHSFYSQNLTCRLYSYRVPNTPTLSTEFLKDISLNSKAHYRQLIRTYGTHYIHQVNLGGQVTVTTAISTCQAQNSGHSTQEVESCLSMGFKKNIGLGVNANFHKCATVLDSHSSKSSSGSEIFSQYSRVTGGSSWTMDMSPNSDNVEGFRNWKSSLKDHPDIIYYSLKPLHQLIPDPVARQGVKKAVQEYLIENAIMETRELPCGDPNSKKDSFCCFKSVSQGHLVVTVVRAWDLYGDAEWIQGETDAYAVVTYGSKIKHTDMITSQNPVWNALLEMGTFQKDEELTVIVMDQDTLDSNDNLGSCTKTIHQGTHEYNCSLTTGTVEFRYTLTCEPYLIGDQCETYKPSENIVYNYFNITEFEPFQPNSKSVTLFSDLPTQSSALAFLSFIYMFL</sequence>
<dbReference type="PROSITE" id="PS51412">
    <property type="entry name" value="MACPF_2"/>
    <property type="match status" value="1"/>
</dbReference>
<dbReference type="GO" id="GO:0001771">
    <property type="term" value="P:immunological synapse formation"/>
    <property type="evidence" value="ECO:0007669"/>
    <property type="project" value="TreeGrafter"/>
</dbReference>
<dbReference type="GO" id="GO:0031640">
    <property type="term" value="P:killing of cells of another organism"/>
    <property type="evidence" value="ECO:0007669"/>
    <property type="project" value="UniProtKB-KW"/>
</dbReference>
<evidence type="ECO:0000256" key="8">
    <source>
        <dbReference type="SAM" id="SignalP"/>
    </source>
</evidence>
<dbReference type="Ensembl" id="ENSELUT00000092924.1">
    <property type="protein sequence ID" value="ENSELUP00000081808.1"/>
    <property type="gene ID" value="ENSELUG00000011258.3"/>
</dbReference>
<dbReference type="PROSITE" id="PS00279">
    <property type="entry name" value="MACPF_1"/>
    <property type="match status" value="1"/>
</dbReference>
<proteinExistence type="inferred from homology"/>
<evidence type="ECO:0000313" key="11">
    <source>
        <dbReference type="Ensembl" id="ENSELUP00000081808.1"/>
    </source>
</evidence>